<dbReference type="InterPro" id="IPR032508">
    <property type="entry name" value="FecR_C"/>
</dbReference>
<dbReference type="Gene3D" id="2.60.120.1440">
    <property type="match status" value="1"/>
</dbReference>
<comment type="caution">
    <text evidence="4">The sequence shown here is derived from an EMBL/GenBank/DDBJ whole genome shotgun (WGS) entry which is preliminary data.</text>
</comment>
<evidence type="ECO:0000313" key="5">
    <source>
        <dbReference type="Proteomes" id="UP001172082"/>
    </source>
</evidence>
<reference evidence="4" key="1">
    <citation type="submission" date="2023-06" db="EMBL/GenBank/DDBJ databases">
        <title>Genomic of Parafulvivirga corallium.</title>
        <authorList>
            <person name="Wang G."/>
        </authorList>
    </citation>
    <scope>NUCLEOTIDE SEQUENCE</scope>
    <source>
        <strain evidence="4">BMA10</strain>
    </source>
</reference>
<dbReference type="InterPro" id="IPR006860">
    <property type="entry name" value="FecR"/>
</dbReference>
<gene>
    <name evidence="4" type="ORF">QQ008_12415</name>
</gene>
<feature type="domain" description="FecR protein" evidence="2">
    <location>
        <begin position="130"/>
        <end position="224"/>
    </location>
</feature>
<dbReference type="RefSeq" id="WP_346752205.1">
    <property type="nucleotide sequence ID" value="NZ_JAUJEA010000004.1"/>
</dbReference>
<name>A0ABT8KN69_9BACT</name>
<evidence type="ECO:0000259" key="2">
    <source>
        <dbReference type="Pfam" id="PF04773"/>
    </source>
</evidence>
<dbReference type="Pfam" id="PF16344">
    <property type="entry name" value="FecR_C"/>
    <property type="match status" value="1"/>
</dbReference>
<protein>
    <submittedName>
        <fullName evidence="4">FecR domain-containing protein</fullName>
    </submittedName>
</protein>
<keyword evidence="1" id="KW-0472">Membrane</keyword>
<dbReference type="PANTHER" id="PTHR30273:SF2">
    <property type="entry name" value="PROTEIN FECR"/>
    <property type="match status" value="1"/>
</dbReference>
<feature type="domain" description="Protein FecR C-terminal" evidence="3">
    <location>
        <begin position="267"/>
        <end position="333"/>
    </location>
</feature>
<organism evidence="4 5">
    <name type="scientific">Splendidivirga corallicola</name>
    <dbReference type="NCBI Taxonomy" id="3051826"/>
    <lineage>
        <taxon>Bacteria</taxon>
        <taxon>Pseudomonadati</taxon>
        <taxon>Bacteroidota</taxon>
        <taxon>Cytophagia</taxon>
        <taxon>Cytophagales</taxon>
        <taxon>Splendidivirgaceae</taxon>
        <taxon>Splendidivirga</taxon>
    </lineage>
</organism>
<sequence length="338" mass="38598">MKQEDLRLFKKYLEGSTSQEENLIIRNMMFQFEEDEGLKQLLLEEWRQTSSKNELSLDMDEAWQEIKKVMLNNNDFRLPTRPTKTIRWPGMAVAASVVLAVAIGTLFFPQWFDNDTKERIPVEAVYIQKQTGKGEKLNISLPDGSFIKLNSSTRLSIPSNYHSNDEREVYLEGEAFFEIAKFEKKPFKVITGEVTTTVLGTSFNVKAPSNDKKVSVALVEGKVKVANANGEIILDTNEMTTVQSSTDNLSKSSFDVEEVTGWRNNLLIFNEVPFYEIIEKLEQWYGVEIEIKGDPVADKKYSGRFENKSLALVLEGLGFSSAFDYEIKDKSVFLNFKK</sequence>
<evidence type="ECO:0000259" key="3">
    <source>
        <dbReference type="Pfam" id="PF16344"/>
    </source>
</evidence>
<keyword evidence="1" id="KW-1133">Transmembrane helix</keyword>
<dbReference type="Pfam" id="PF04773">
    <property type="entry name" value="FecR"/>
    <property type="match status" value="1"/>
</dbReference>
<dbReference type="Proteomes" id="UP001172082">
    <property type="component" value="Unassembled WGS sequence"/>
</dbReference>
<proteinExistence type="predicted"/>
<dbReference type="PIRSF" id="PIRSF018266">
    <property type="entry name" value="FecR"/>
    <property type="match status" value="1"/>
</dbReference>
<dbReference type="EMBL" id="JAUJEA010000004">
    <property type="protein sequence ID" value="MDN5202179.1"/>
    <property type="molecule type" value="Genomic_DNA"/>
</dbReference>
<dbReference type="InterPro" id="IPR012373">
    <property type="entry name" value="Ferrdict_sens_TM"/>
</dbReference>
<keyword evidence="1" id="KW-0812">Transmembrane</keyword>
<feature type="transmembrane region" description="Helical" evidence="1">
    <location>
        <begin position="91"/>
        <end position="112"/>
    </location>
</feature>
<dbReference type="PANTHER" id="PTHR30273">
    <property type="entry name" value="PERIPLASMIC SIGNAL SENSOR AND SIGMA FACTOR ACTIVATOR FECR-RELATED"/>
    <property type="match status" value="1"/>
</dbReference>
<evidence type="ECO:0000313" key="4">
    <source>
        <dbReference type="EMBL" id="MDN5202179.1"/>
    </source>
</evidence>
<dbReference type="Gene3D" id="3.55.50.30">
    <property type="match status" value="1"/>
</dbReference>
<keyword evidence="5" id="KW-1185">Reference proteome</keyword>
<evidence type="ECO:0000256" key="1">
    <source>
        <dbReference type="SAM" id="Phobius"/>
    </source>
</evidence>
<accession>A0ABT8KN69</accession>